<dbReference type="InterPro" id="IPR007863">
    <property type="entry name" value="Peptidase_M16_C"/>
</dbReference>
<reference evidence="4 5" key="1">
    <citation type="submission" date="2016-07" db="EMBL/GenBank/DDBJ databases">
        <title>Draft genome of Scalindua rubra, obtained from a brine-seawater interface in the Red Sea, sheds light on salt adaptation in anammox bacteria.</title>
        <authorList>
            <person name="Speth D.R."/>
            <person name="Lagkouvardos I."/>
            <person name="Wang Y."/>
            <person name="Qian P.-Y."/>
            <person name="Dutilh B.E."/>
            <person name="Jetten M.S."/>
        </authorList>
    </citation>
    <scope>NUCLEOTIDE SEQUENCE [LARGE SCALE GENOMIC DNA]</scope>
    <source>
        <strain evidence="4">BSI-1</strain>
    </source>
</reference>
<dbReference type="SUPFAM" id="SSF63411">
    <property type="entry name" value="LuxS/MPP-like metallohydrolase"/>
    <property type="match status" value="2"/>
</dbReference>
<dbReference type="InterPro" id="IPR050361">
    <property type="entry name" value="MPP/UQCRC_Complex"/>
</dbReference>
<evidence type="ECO:0000259" key="3">
    <source>
        <dbReference type="Pfam" id="PF05193"/>
    </source>
</evidence>
<dbReference type="InterPro" id="IPR011765">
    <property type="entry name" value="Pept_M16_N"/>
</dbReference>
<protein>
    <submittedName>
        <fullName evidence="4">Putative peptidase</fullName>
    </submittedName>
</protein>
<keyword evidence="1" id="KW-0812">Transmembrane</keyword>
<evidence type="ECO:0000313" key="4">
    <source>
        <dbReference type="EMBL" id="ODS34374.1"/>
    </source>
</evidence>
<keyword evidence="1" id="KW-0472">Membrane</keyword>
<dbReference type="Pfam" id="PF00675">
    <property type="entry name" value="Peptidase_M16"/>
    <property type="match status" value="1"/>
</dbReference>
<feature type="domain" description="Peptidase M16 C-terminal" evidence="3">
    <location>
        <begin position="283"/>
        <end position="460"/>
    </location>
</feature>
<feature type="transmembrane region" description="Helical" evidence="1">
    <location>
        <begin position="53"/>
        <end position="71"/>
    </location>
</feature>
<sequence>MKTKKVKPRWDFVWGIKSFAKKQNLSNFAIPMLPRPLPVGRAHSLFLRGKSPLSYIFILVFILSSFSFLQAKKLLAYNEHGGHGGQTIEPQVTEPQSEGARIISKFKYKPIEFTPPKPERLVLDNGMILYLLEDHDLPVFRITARVRTGAVYEPREKAGLANLVGSVMRRGGTKTRAYEKMNEELEFIAASVETNIGRESGGASLSAMKKDIDKGLEIFADVLMNPAFPEDMIRKEKDEILEDIRRENDNPGRIVFREFRKIMYKEDHPYSRRTIGYKDTIENITRDDMVTFHKRYFHPNNVIMGISGDFDAQEIIEKIKTVFAEWEEADIDFPEVPAVEKEFQRSINYIYKDINQAHVVFGHIGIHRLNKDYFPIKIMNFILGGGSFTARIPSKVRSDEGLAYSAYSAFHTPRDLGFFFASCQTKSESTVKAINLALDEVRKIREEYVDDNELELAKDTYINQFIFKFTSSASVVGQMVGLEYKGLPLDYLETYVDNIKVVTREDIERVAKEYLHPDEIKLLVIGDMEQFDKPLTEFGEVNTIELE</sequence>
<evidence type="ECO:0000259" key="2">
    <source>
        <dbReference type="Pfam" id="PF00675"/>
    </source>
</evidence>
<feature type="domain" description="Peptidase M16 N-terminal" evidence="2">
    <location>
        <begin position="145"/>
        <end position="267"/>
    </location>
</feature>
<dbReference type="Gene3D" id="3.30.830.10">
    <property type="entry name" value="Metalloenzyme, LuxS/M16 peptidase-like"/>
    <property type="match status" value="2"/>
</dbReference>
<evidence type="ECO:0000256" key="1">
    <source>
        <dbReference type="SAM" id="Phobius"/>
    </source>
</evidence>
<dbReference type="GO" id="GO:0046872">
    <property type="term" value="F:metal ion binding"/>
    <property type="evidence" value="ECO:0007669"/>
    <property type="project" value="InterPro"/>
</dbReference>
<organism evidence="4 5">
    <name type="scientific">Candidatus Scalindua rubra</name>
    <dbReference type="NCBI Taxonomy" id="1872076"/>
    <lineage>
        <taxon>Bacteria</taxon>
        <taxon>Pseudomonadati</taxon>
        <taxon>Planctomycetota</taxon>
        <taxon>Candidatus Brocadiia</taxon>
        <taxon>Candidatus Brocadiales</taxon>
        <taxon>Candidatus Scalinduaceae</taxon>
        <taxon>Candidatus Scalindua</taxon>
    </lineage>
</organism>
<dbReference type="Pfam" id="PF05193">
    <property type="entry name" value="Peptidase_M16_C"/>
    <property type="match status" value="1"/>
</dbReference>
<gene>
    <name evidence="4" type="ORF">SCARUB_00505</name>
</gene>
<name>A0A1E3XHJ4_9BACT</name>
<keyword evidence="1" id="KW-1133">Transmembrane helix</keyword>
<comment type="caution">
    <text evidence="4">The sequence shown here is derived from an EMBL/GenBank/DDBJ whole genome shotgun (WGS) entry which is preliminary data.</text>
</comment>
<evidence type="ECO:0000313" key="5">
    <source>
        <dbReference type="Proteomes" id="UP000094056"/>
    </source>
</evidence>
<dbReference type="Proteomes" id="UP000094056">
    <property type="component" value="Unassembled WGS sequence"/>
</dbReference>
<proteinExistence type="predicted"/>
<dbReference type="AlphaFoldDB" id="A0A1E3XHJ4"/>
<dbReference type="PANTHER" id="PTHR11851">
    <property type="entry name" value="METALLOPROTEASE"/>
    <property type="match status" value="1"/>
</dbReference>
<dbReference type="EMBL" id="MAYW01000008">
    <property type="protein sequence ID" value="ODS34374.1"/>
    <property type="molecule type" value="Genomic_DNA"/>
</dbReference>
<dbReference type="InterPro" id="IPR011249">
    <property type="entry name" value="Metalloenz_LuxS/M16"/>
</dbReference>
<accession>A0A1E3XHJ4</accession>